<dbReference type="GO" id="GO:0006412">
    <property type="term" value="P:translation"/>
    <property type="evidence" value="ECO:0007669"/>
    <property type="project" value="UniProtKB-UniRule"/>
</dbReference>
<accession>A0A1Z1MIL3</accession>
<evidence type="ECO:0000256" key="7">
    <source>
        <dbReference type="HAMAP-Rule" id="MF_01363"/>
    </source>
</evidence>
<dbReference type="PROSITE" id="PS01169">
    <property type="entry name" value="RIBOSOMAL_L21"/>
    <property type="match status" value="1"/>
</dbReference>
<dbReference type="GO" id="GO:0003735">
    <property type="term" value="F:structural constituent of ribosome"/>
    <property type="evidence" value="ECO:0007669"/>
    <property type="project" value="InterPro"/>
</dbReference>
<dbReference type="InterPro" id="IPR018258">
    <property type="entry name" value="Ribosomal_bL21_CS"/>
</dbReference>
<reference evidence="9" key="1">
    <citation type="journal article" date="2017" name="J. Phycol.">
        <title>Analysis of chloroplast genomes and a supermatrix inform reclassification of the Rhodomelaceae (Rhodophyta).</title>
        <authorList>
            <person name="Diaz-Tapia P."/>
            <person name="Maggs C.A."/>
            <person name="West J.A."/>
            <person name="Verbruggen H."/>
        </authorList>
    </citation>
    <scope>NUCLEOTIDE SEQUENCE</scope>
    <source>
        <strain evidence="9">PD949</strain>
    </source>
</reference>
<dbReference type="GO" id="GO:0005762">
    <property type="term" value="C:mitochondrial large ribosomal subunit"/>
    <property type="evidence" value="ECO:0007669"/>
    <property type="project" value="TreeGrafter"/>
</dbReference>
<proteinExistence type="inferred from homology"/>
<dbReference type="Pfam" id="PF00829">
    <property type="entry name" value="Ribosomal_L21p"/>
    <property type="match status" value="1"/>
</dbReference>
<evidence type="ECO:0000256" key="4">
    <source>
        <dbReference type="ARBA" id="ARBA00022884"/>
    </source>
</evidence>
<dbReference type="NCBIfam" id="TIGR00061">
    <property type="entry name" value="L21"/>
    <property type="match status" value="1"/>
</dbReference>
<keyword evidence="6 7" id="KW-0687">Ribonucleoprotein</keyword>
<dbReference type="HAMAP" id="MF_01363">
    <property type="entry name" value="Ribosomal_bL21"/>
    <property type="match status" value="1"/>
</dbReference>
<dbReference type="EMBL" id="MF101440">
    <property type="protein sequence ID" value="ARW65917.1"/>
    <property type="molecule type" value="Genomic_DNA"/>
</dbReference>
<dbReference type="GeneID" id="33358976"/>
<sequence>MVYAVVDIGGNQMMIEPGKFYDVSYISANPGDIVNLNRVLFFAESNEFKIGVPCLKDIIIRTKVLKHIKSKKLTVFKMKPKKNIRLKQGHRQTLTRVLVEGIFS</sequence>
<dbReference type="RefSeq" id="YP_009396731.1">
    <property type="nucleotide sequence ID" value="NC_035284.1"/>
</dbReference>
<dbReference type="InterPro" id="IPR028909">
    <property type="entry name" value="bL21-like"/>
</dbReference>
<comment type="similarity">
    <text evidence="1 7 8">Belongs to the bacterial ribosomal protein bL21 family.</text>
</comment>
<keyword evidence="2 9" id="KW-0934">Plastid</keyword>
<keyword evidence="3 7" id="KW-0699">rRNA-binding</keyword>
<dbReference type="AlphaFoldDB" id="A0A1Z1MIL3"/>
<keyword evidence="4 7" id="KW-0694">RNA-binding</keyword>
<evidence type="ECO:0000256" key="8">
    <source>
        <dbReference type="RuleBase" id="RU000563"/>
    </source>
</evidence>
<dbReference type="InterPro" id="IPR036164">
    <property type="entry name" value="bL21-like_sf"/>
</dbReference>
<dbReference type="GO" id="GO:0019843">
    <property type="term" value="F:rRNA binding"/>
    <property type="evidence" value="ECO:0007669"/>
    <property type="project" value="UniProtKB-UniRule"/>
</dbReference>
<dbReference type="InterPro" id="IPR001787">
    <property type="entry name" value="Ribosomal_bL21"/>
</dbReference>
<organism evidence="9">
    <name type="scientific">Ophidocladus simpliciusculus</name>
    <dbReference type="NCBI Taxonomy" id="1261574"/>
    <lineage>
        <taxon>Eukaryota</taxon>
        <taxon>Rhodophyta</taxon>
        <taxon>Florideophyceae</taxon>
        <taxon>Rhodymeniophycidae</taxon>
        <taxon>Ceramiales</taxon>
        <taxon>Rhodomelaceae</taxon>
        <taxon>Herposiphonieae</taxon>
        <taxon>Ophidocladus</taxon>
    </lineage>
</organism>
<dbReference type="SUPFAM" id="SSF141091">
    <property type="entry name" value="L21p-like"/>
    <property type="match status" value="1"/>
</dbReference>
<comment type="function">
    <text evidence="7 8">This protein binds to 23S rRNA.</text>
</comment>
<dbReference type="PANTHER" id="PTHR21349">
    <property type="entry name" value="50S RIBOSOMAL PROTEIN L21"/>
    <property type="match status" value="1"/>
</dbReference>
<geneLocation type="chloroplast" evidence="9"/>
<evidence type="ECO:0000256" key="3">
    <source>
        <dbReference type="ARBA" id="ARBA00022730"/>
    </source>
</evidence>
<protein>
    <recommendedName>
        <fullName evidence="7">Large ribosomal subunit protein bL21c</fullName>
    </recommendedName>
</protein>
<evidence type="ECO:0000313" key="9">
    <source>
        <dbReference type="EMBL" id="ARW65917.1"/>
    </source>
</evidence>
<evidence type="ECO:0000256" key="1">
    <source>
        <dbReference type="ARBA" id="ARBA00008563"/>
    </source>
</evidence>
<keyword evidence="5 7" id="KW-0689">Ribosomal protein</keyword>
<name>A0A1Z1MIL3_9FLOR</name>
<gene>
    <name evidence="7 9" type="primary">rpl21</name>
</gene>
<keyword evidence="9" id="KW-0150">Chloroplast</keyword>
<evidence type="ECO:0000256" key="5">
    <source>
        <dbReference type="ARBA" id="ARBA00022980"/>
    </source>
</evidence>
<dbReference type="GO" id="GO:0009507">
    <property type="term" value="C:chloroplast"/>
    <property type="evidence" value="ECO:0007669"/>
    <property type="project" value="UniProtKB-SubCell"/>
</dbReference>
<comment type="subunit">
    <text evidence="7 8">Part of the 50S ribosomal subunit.</text>
</comment>
<evidence type="ECO:0000256" key="6">
    <source>
        <dbReference type="ARBA" id="ARBA00023274"/>
    </source>
</evidence>
<dbReference type="PANTHER" id="PTHR21349:SF7">
    <property type="entry name" value="LARGE RIBOSOMAL SUBUNIT PROTEIN BL21C"/>
    <property type="match status" value="1"/>
</dbReference>
<comment type="subcellular location">
    <subcellularLocation>
        <location evidence="7">Plastid</location>
        <location evidence="7">Chloroplast</location>
    </subcellularLocation>
</comment>
<evidence type="ECO:0000256" key="2">
    <source>
        <dbReference type="ARBA" id="ARBA00022640"/>
    </source>
</evidence>